<keyword evidence="3" id="KW-1185">Reference proteome</keyword>
<dbReference type="EMBL" id="KE344806">
    <property type="protein sequence ID" value="EXB80247.1"/>
    <property type="molecule type" value="Genomic_DNA"/>
</dbReference>
<gene>
    <name evidence="2" type="ORF">L484_025100</name>
</gene>
<evidence type="ECO:0000313" key="3">
    <source>
        <dbReference type="Proteomes" id="UP000030645"/>
    </source>
</evidence>
<proteinExistence type="predicted"/>
<dbReference type="InterPro" id="IPR005069">
    <property type="entry name" value="Nucl-diP-sugar_transferase"/>
</dbReference>
<dbReference type="Pfam" id="PF03407">
    <property type="entry name" value="Nucleotid_trans"/>
    <property type="match status" value="1"/>
</dbReference>
<feature type="domain" description="Nucleotide-diphospho-sugar transferase" evidence="1">
    <location>
        <begin position="1"/>
        <end position="125"/>
    </location>
</feature>
<evidence type="ECO:0000259" key="1">
    <source>
        <dbReference type="Pfam" id="PF03407"/>
    </source>
</evidence>
<sequence>MWLRDPFQRFFQEGDFQIACDYYNGNSHDPHNPPNGGFTYAKSNDRTIKFYKFWYLSRRAYPGLHDQDVLNEIKFSPVIGKIGLKMRFLDTAYFGGFCQPSRDLNLVCTMHANCCVGLNKKINDLTILLQDWRRFTSKQPNINSHSSWSVPQNCRHLTMEIHHPTKSYAATSSNCQDANNQWRYVGQLKTTTVVTKLSDNTLLKIFGNKISATML</sequence>
<dbReference type="AlphaFoldDB" id="W9RL26"/>
<dbReference type="STRING" id="981085.W9RL26"/>
<reference evidence="3" key="1">
    <citation type="submission" date="2013-01" db="EMBL/GenBank/DDBJ databases">
        <title>Draft Genome Sequence of a Mulberry Tree, Morus notabilis C.K. Schneid.</title>
        <authorList>
            <person name="He N."/>
            <person name="Zhao S."/>
        </authorList>
    </citation>
    <scope>NUCLEOTIDE SEQUENCE</scope>
</reference>
<organism evidence="2 3">
    <name type="scientific">Morus notabilis</name>
    <dbReference type="NCBI Taxonomy" id="981085"/>
    <lineage>
        <taxon>Eukaryota</taxon>
        <taxon>Viridiplantae</taxon>
        <taxon>Streptophyta</taxon>
        <taxon>Embryophyta</taxon>
        <taxon>Tracheophyta</taxon>
        <taxon>Spermatophyta</taxon>
        <taxon>Magnoliopsida</taxon>
        <taxon>eudicotyledons</taxon>
        <taxon>Gunneridae</taxon>
        <taxon>Pentapetalae</taxon>
        <taxon>rosids</taxon>
        <taxon>fabids</taxon>
        <taxon>Rosales</taxon>
        <taxon>Moraceae</taxon>
        <taxon>Moreae</taxon>
        <taxon>Morus</taxon>
    </lineage>
</organism>
<accession>W9RL26</accession>
<protein>
    <recommendedName>
        <fullName evidence="1">Nucleotide-diphospho-sugar transferase domain-containing protein</fullName>
    </recommendedName>
</protein>
<dbReference type="PANTHER" id="PTHR46038:SF13">
    <property type="entry name" value="GLYCOSYLTRANSFERASE"/>
    <property type="match status" value="1"/>
</dbReference>
<name>W9RL26_9ROSA</name>
<evidence type="ECO:0000313" key="2">
    <source>
        <dbReference type="EMBL" id="EXB80247.1"/>
    </source>
</evidence>
<dbReference type="Proteomes" id="UP000030645">
    <property type="component" value="Unassembled WGS sequence"/>
</dbReference>
<dbReference type="PANTHER" id="PTHR46038">
    <property type="entry name" value="EXPRESSED PROTEIN-RELATED"/>
    <property type="match status" value="1"/>
</dbReference>
<dbReference type="InterPro" id="IPR044821">
    <property type="entry name" value="At1g28695/At4g15970-like"/>
</dbReference>